<feature type="region of interest" description="Disordered" evidence="1">
    <location>
        <begin position="1"/>
        <end position="29"/>
    </location>
</feature>
<accession>A0A7J7NXW8</accession>
<gene>
    <name evidence="2" type="ORF">GIB67_007305</name>
</gene>
<dbReference type="OrthoDB" id="1930729at2759"/>
<name>A0A7J7NXW8_9MAGN</name>
<dbReference type="EMBL" id="JACGCM010000455">
    <property type="protein sequence ID" value="KAF6171784.1"/>
    <property type="molecule type" value="Genomic_DNA"/>
</dbReference>
<evidence type="ECO:0000256" key="1">
    <source>
        <dbReference type="SAM" id="MobiDB-lite"/>
    </source>
</evidence>
<dbReference type="AlphaFoldDB" id="A0A7J7NXW8"/>
<sequence length="222" mass="25326">MKSDKEVNEQFDEENQMQEGGAKKGTSNAKNYTSRCTSVGLHKIFTALPEEEKGVFRTTYFTPLLPIDPIATMSTLVVEIFDRHLGDMEFQFGGTIIQMNPIYVCLILGLRVSLIVNEFLFVDPEHITNFRMRRFPKKKNIYGLKEIDGDLKHAKLEKHHGDVLRLNLLKIILSFLLPNKGRNVEVRGVNRTIASRKPRIGFRFGELARSLEEEGGFGGGWR</sequence>
<comment type="caution">
    <text evidence="2">The sequence shown here is derived from an EMBL/GenBank/DDBJ whole genome shotgun (WGS) entry which is preliminary data.</text>
</comment>
<protein>
    <submittedName>
        <fullName evidence="2">Uncharacterized protein</fullName>
    </submittedName>
</protein>
<evidence type="ECO:0000313" key="2">
    <source>
        <dbReference type="EMBL" id="KAF6171784.1"/>
    </source>
</evidence>
<keyword evidence="3" id="KW-1185">Reference proteome</keyword>
<organism evidence="2 3">
    <name type="scientific">Kingdonia uniflora</name>
    <dbReference type="NCBI Taxonomy" id="39325"/>
    <lineage>
        <taxon>Eukaryota</taxon>
        <taxon>Viridiplantae</taxon>
        <taxon>Streptophyta</taxon>
        <taxon>Embryophyta</taxon>
        <taxon>Tracheophyta</taxon>
        <taxon>Spermatophyta</taxon>
        <taxon>Magnoliopsida</taxon>
        <taxon>Ranunculales</taxon>
        <taxon>Circaeasteraceae</taxon>
        <taxon>Kingdonia</taxon>
    </lineage>
</organism>
<dbReference type="Proteomes" id="UP000541444">
    <property type="component" value="Unassembled WGS sequence"/>
</dbReference>
<proteinExistence type="predicted"/>
<evidence type="ECO:0000313" key="3">
    <source>
        <dbReference type="Proteomes" id="UP000541444"/>
    </source>
</evidence>
<reference evidence="2 3" key="1">
    <citation type="journal article" date="2020" name="IScience">
        <title>Genome Sequencing of the Endangered Kingdonia uniflora (Circaeasteraceae, Ranunculales) Reveals Potential Mechanisms of Evolutionary Specialization.</title>
        <authorList>
            <person name="Sun Y."/>
            <person name="Deng T."/>
            <person name="Zhang A."/>
            <person name="Moore M.J."/>
            <person name="Landis J.B."/>
            <person name="Lin N."/>
            <person name="Zhang H."/>
            <person name="Zhang X."/>
            <person name="Huang J."/>
            <person name="Zhang X."/>
            <person name="Sun H."/>
            <person name="Wang H."/>
        </authorList>
    </citation>
    <scope>NUCLEOTIDE SEQUENCE [LARGE SCALE GENOMIC DNA]</scope>
    <source>
        <strain evidence="2">TB1705</strain>
        <tissue evidence="2">Leaf</tissue>
    </source>
</reference>